<dbReference type="AlphaFoldDB" id="A0A699ISE0"/>
<feature type="compositionally biased region" description="Acidic residues" evidence="1">
    <location>
        <begin position="61"/>
        <end position="99"/>
    </location>
</feature>
<reference evidence="2" key="1">
    <citation type="journal article" date="2019" name="Sci. Rep.">
        <title>Draft genome of Tanacetum cinerariifolium, the natural source of mosquito coil.</title>
        <authorList>
            <person name="Yamashiro T."/>
            <person name="Shiraishi A."/>
            <person name="Satake H."/>
            <person name="Nakayama K."/>
        </authorList>
    </citation>
    <scope>NUCLEOTIDE SEQUENCE</scope>
</reference>
<feature type="non-terminal residue" evidence="2">
    <location>
        <position position="313"/>
    </location>
</feature>
<sequence>MAMRVLPVMSPGLSTGIEEVAAIIDSAFRKRFRSSYDSLPSPTLPVRKRYRSTFELILGTDSEEDEEVEESSDSDSESEDVEDEGPTAEDEDPAAEDEGLAAGVEGPGVDDESYGLDGKSHGVDEENHGLDDEIYGIDGEGRGIESDGLGLGEEEVVPEGQQRAVLIVGTTVSEPLGLGYGVLRRRELALEENHVYSTFEPTLTIWTDPEDGMVYINVPVYPPPAPPVQTPPLPEWTSGSLLISPSPSFVLSPISSPLILFTIPSPIASPMATSTSTISVDEDQFINTALQRELQEMKDRVTVLEQERDFRER</sequence>
<feature type="region of interest" description="Disordered" evidence="1">
    <location>
        <begin position="57"/>
        <end position="137"/>
    </location>
</feature>
<comment type="caution">
    <text evidence="2">The sequence shown here is derived from an EMBL/GenBank/DDBJ whole genome shotgun (WGS) entry which is preliminary data.</text>
</comment>
<name>A0A699ISE0_TANCI</name>
<feature type="compositionally biased region" description="Basic and acidic residues" evidence="1">
    <location>
        <begin position="118"/>
        <end position="131"/>
    </location>
</feature>
<evidence type="ECO:0000256" key="1">
    <source>
        <dbReference type="SAM" id="MobiDB-lite"/>
    </source>
</evidence>
<evidence type="ECO:0000313" key="2">
    <source>
        <dbReference type="EMBL" id="GEZ83482.1"/>
    </source>
</evidence>
<protein>
    <submittedName>
        <fullName evidence="2">Uncharacterized protein</fullName>
    </submittedName>
</protein>
<dbReference type="EMBL" id="BKCJ010329987">
    <property type="protein sequence ID" value="GEZ83482.1"/>
    <property type="molecule type" value="Genomic_DNA"/>
</dbReference>
<accession>A0A699ISE0</accession>
<proteinExistence type="predicted"/>
<organism evidence="2">
    <name type="scientific">Tanacetum cinerariifolium</name>
    <name type="common">Dalmatian daisy</name>
    <name type="synonym">Chrysanthemum cinerariifolium</name>
    <dbReference type="NCBI Taxonomy" id="118510"/>
    <lineage>
        <taxon>Eukaryota</taxon>
        <taxon>Viridiplantae</taxon>
        <taxon>Streptophyta</taxon>
        <taxon>Embryophyta</taxon>
        <taxon>Tracheophyta</taxon>
        <taxon>Spermatophyta</taxon>
        <taxon>Magnoliopsida</taxon>
        <taxon>eudicotyledons</taxon>
        <taxon>Gunneridae</taxon>
        <taxon>Pentapetalae</taxon>
        <taxon>asterids</taxon>
        <taxon>campanulids</taxon>
        <taxon>Asterales</taxon>
        <taxon>Asteraceae</taxon>
        <taxon>Asteroideae</taxon>
        <taxon>Anthemideae</taxon>
        <taxon>Anthemidinae</taxon>
        <taxon>Tanacetum</taxon>
    </lineage>
</organism>
<gene>
    <name evidence="2" type="ORF">Tci_555455</name>
</gene>